<accession>A0A1I3UHN6</accession>
<evidence type="ECO:0000313" key="2">
    <source>
        <dbReference type="EMBL" id="SFJ82570.1"/>
    </source>
</evidence>
<dbReference type="Proteomes" id="UP000199545">
    <property type="component" value="Unassembled WGS sequence"/>
</dbReference>
<reference evidence="2 3" key="1">
    <citation type="submission" date="2016-10" db="EMBL/GenBank/DDBJ databases">
        <authorList>
            <person name="de Groot N.N."/>
        </authorList>
    </citation>
    <scope>NUCLEOTIDE SEQUENCE [LARGE SCALE GENOMIC DNA]</scope>
    <source>
        <strain evidence="2 3">DSM 44778</strain>
    </source>
</reference>
<proteinExistence type="predicted"/>
<evidence type="ECO:0000259" key="1">
    <source>
        <dbReference type="Pfam" id="PF10543"/>
    </source>
</evidence>
<organism evidence="2 3">
    <name type="scientific">Thermoflavimicrobium dichotomicum</name>
    <dbReference type="NCBI Taxonomy" id="46223"/>
    <lineage>
        <taxon>Bacteria</taxon>
        <taxon>Bacillati</taxon>
        <taxon>Bacillota</taxon>
        <taxon>Bacilli</taxon>
        <taxon>Bacillales</taxon>
        <taxon>Thermoactinomycetaceae</taxon>
        <taxon>Thermoflavimicrobium</taxon>
    </lineage>
</organism>
<dbReference type="AlphaFoldDB" id="A0A1I3UHN6"/>
<dbReference type="OrthoDB" id="9812611at2"/>
<dbReference type="Pfam" id="PF10543">
    <property type="entry name" value="ORF6N"/>
    <property type="match status" value="1"/>
</dbReference>
<evidence type="ECO:0000313" key="3">
    <source>
        <dbReference type="Proteomes" id="UP000199545"/>
    </source>
</evidence>
<keyword evidence="3" id="KW-1185">Reference proteome</keyword>
<name>A0A1I3UHN6_9BACL</name>
<protein>
    <submittedName>
        <fullName evidence="2">ORF6N domain-containing protein</fullName>
    </submittedName>
</protein>
<dbReference type="EMBL" id="FORR01000025">
    <property type="protein sequence ID" value="SFJ82570.1"/>
    <property type="molecule type" value="Genomic_DNA"/>
</dbReference>
<dbReference type="InterPro" id="IPR018873">
    <property type="entry name" value="KilA-N_DNA-bd_domain"/>
</dbReference>
<gene>
    <name evidence="2" type="ORF">SAMN05421852_12511</name>
</gene>
<sequence>MTRIVHLNVSDRQHELIVKEFRGKRVVTFKDIDALHQRPEGTARKRFNDNKKRFIEGEDYFVRNSDEAKTEFGIVAPNGLVLLTESGYLMLVKSFTDDLAWEVQRQLVNVYFRAKDLAADLQAKQLELEQEKLKLAKSEFLLRISEKFPNLSTESHQLLAAQAAKELTGQDLLPLPKVEKTYTAGEIGAMFGKSANYVGRLANKYNLKTPEYGYYVLDKAKHNAKQVESFRYNEKGLKRLSELMQEETEKRGRSNDE</sequence>
<dbReference type="RefSeq" id="WP_093231504.1">
    <property type="nucleotide sequence ID" value="NZ_FORR01000025.1"/>
</dbReference>
<feature type="domain" description="KilA-N DNA-binding" evidence="1">
    <location>
        <begin position="18"/>
        <end position="94"/>
    </location>
</feature>
<dbReference type="STRING" id="46223.SAMN05421852_12511"/>